<dbReference type="Proteomes" id="UP000650467">
    <property type="component" value="Unassembled WGS sequence"/>
</dbReference>
<evidence type="ECO:0000259" key="1">
    <source>
        <dbReference type="PROSITE" id="PS51154"/>
    </source>
</evidence>
<dbReference type="EMBL" id="JAEHOC010000038">
    <property type="protein sequence ID" value="KAG2427841.1"/>
    <property type="molecule type" value="Genomic_DNA"/>
</dbReference>
<evidence type="ECO:0000313" key="3">
    <source>
        <dbReference type="Proteomes" id="UP000650467"/>
    </source>
</evidence>
<dbReference type="Gene3D" id="3.40.220.10">
    <property type="entry name" value="Leucine Aminopeptidase, subunit E, domain 1"/>
    <property type="match status" value="1"/>
</dbReference>
<dbReference type="SUPFAM" id="SSF52949">
    <property type="entry name" value="Macro domain-like"/>
    <property type="match status" value="1"/>
</dbReference>
<protein>
    <recommendedName>
        <fullName evidence="1">Macro domain-containing protein</fullName>
    </recommendedName>
</protein>
<dbReference type="PANTHER" id="PTHR11106">
    <property type="entry name" value="GANGLIOSIDE INDUCED DIFFERENTIATION ASSOCIATED PROTEIN 2-RELATED"/>
    <property type="match status" value="1"/>
</dbReference>
<feature type="domain" description="Macro" evidence="1">
    <location>
        <begin position="1"/>
        <end position="188"/>
    </location>
</feature>
<comment type="caution">
    <text evidence="2">The sequence shown here is derived from an EMBL/GenBank/DDBJ whole genome shotgun (WGS) entry which is preliminary data.</text>
</comment>
<evidence type="ECO:0000313" key="2">
    <source>
        <dbReference type="EMBL" id="KAG2427841.1"/>
    </source>
</evidence>
<dbReference type="Pfam" id="PF01661">
    <property type="entry name" value="Macro"/>
    <property type="match status" value="1"/>
</dbReference>
<organism evidence="2 3">
    <name type="scientific">Chlamydomonas incerta</name>
    <dbReference type="NCBI Taxonomy" id="51695"/>
    <lineage>
        <taxon>Eukaryota</taxon>
        <taxon>Viridiplantae</taxon>
        <taxon>Chlorophyta</taxon>
        <taxon>core chlorophytes</taxon>
        <taxon>Chlorophyceae</taxon>
        <taxon>CS clade</taxon>
        <taxon>Chlamydomonadales</taxon>
        <taxon>Chlamydomonadaceae</taxon>
        <taxon>Chlamydomonas</taxon>
    </lineage>
</organism>
<proteinExistence type="predicted"/>
<dbReference type="AlphaFoldDB" id="A0A835VWM0"/>
<gene>
    <name evidence="2" type="ORF">HXX76_012162</name>
</gene>
<dbReference type="InterPro" id="IPR002589">
    <property type="entry name" value="Macro_dom"/>
</dbReference>
<dbReference type="PROSITE" id="PS51154">
    <property type="entry name" value="MACRO"/>
    <property type="match status" value="1"/>
</dbReference>
<reference evidence="2" key="1">
    <citation type="journal article" date="2020" name="bioRxiv">
        <title>Comparative genomics of Chlamydomonas.</title>
        <authorList>
            <person name="Craig R.J."/>
            <person name="Hasan A.R."/>
            <person name="Ness R.W."/>
            <person name="Keightley P.D."/>
        </authorList>
    </citation>
    <scope>NUCLEOTIDE SEQUENCE</scope>
    <source>
        <strain evidence="2">SAG 7.73</strain>
    </source>
</reference>
<dbReference type="PANTHER" id="PTHR11106:SF27">
    <property type="entry name" value="MACRO DOMAIN-CONTAINING PROTEIN"/>
    <property type="match status" value="1"/>
</dbReference>
<name>A0A835VWM0_CHLIN</name>
<dbReference type="InterPro" id="IPR043472">
    <property type="entry name" value="Macro_dom-like"/>
</dbReference>
<dbReference type="SMART" id="SM00506">
    <property type="entry name" value="A1pp"/>
    <property type="match status" value="1"/>
</dbReference>
<accession>A0A835VWM0</accession>
<sequence length="198" mass="20090">MLGGGGVDGAIHRAAGPQLVEACRAVPEVEPGVRCPTGEAKITPGFGLKARHVVHTVGPVYRNDSVSAPLLAAAVSNSLRVAAENGLTSISFPGISTGVYGYPGDKAARVSITAVDETLAALARHAAGHQQQGQQEAAGAATAGVDVPPEQQAGTAQQKPGCSLKEVRFVLFGDALYKEFVQAAEATVNPSATPAEAQ</sequence>
<keyword evidence="3" id="KW-1185">Reference proteome</keyword>
<dbReference type="OrthoDB" id="6133115at2759"/>